<keyword evidence="4" id="KW-0547">Nucleotide-binding</keyword>
<dbReference type="InterPro" id="IPR032171">
    <property type="entry name" value="COR-A"/>
</dbReference>
<dbReference type="InterPro" id="IPR021394">
    <property type="entry name" value="Med25_PTOV"/>
</dbReference>
<dbReference type="SUPFAM" id="SSF52540">
    <property type="entry name" value="P-loop containing nucleoside triphosphate hydrolases"/>
    <property type="match status" value="1"/>
</dbReference>
<keyword evidence="2" id="KW-0808">Transferase</keyword>
<dbReference type="OrthoDB" id="5962960at2759"/>
<feature type="compositionally biased region" description="Polar residues" evidence="9">
    <location>
        <begin position="413"/>
        <end position="423"/>
    </location>
</feature>
<evidence type="ECO:0000256" key="8">
    <source>
        <dbReference type="ARBA" id="ARBA00048679"/>
    </source>
</evidence>
<keyword evidence="13" id="KW-1185">Reference proteome</keyword>
<dbReference type="Gene3D" id="1.10.533.10">
    <property type="entry name" value="Death Domain, Fas"/>
    <property type="match status" value="1"/>
</dbReference>
<dbReference type="Pfam" id="PF08477">
    <property type="entry name" value="Roc"/>
    <property type="match status" value="1"/>
</dbReference>
<dbReference type="AlphaFoldDB" id="A0A210Q5Y7"/>
<keyword evidence="5" id="KW-0418">Kinase</keyword>
<feature type="domain" description="Death" evidence="10">
    <location>
        <begin position="995"/>
        <end position="1065"/>
    </location>
</feature>
<reference evidence="12 13" key="1">
    <citation type="journal article" date="2017" name="Nat. Ecol. Evol.">
        <title>Scallop genome provides insights into evolution of bilaterian karyotype and development.</title>
        <authorList>
            <person name="Wang S."/>
            <person name="Zhang J."/>
            <person name="Jiao W."/>
            <person name="Li J."/>
            <person name="Xun X."/>
            <person name="Sun Y."/>
            <person name="Guo X."/>
            <person name="Huan P."/>
            <person name="Dong B."/>
            <person name="Zhang L."/>
            <person name="Hu X."/>
            <person name="Sun X."/>
            <person name="Wang J."/>
            <person name="Zhao C."/>
            <person name="Wang Y."/>
            <person name="Wang D."/>
            <person name="Huang X."/>
            <person name="Wang R."/>
            <person name="Lv J."/>
            <person name="Li Y."/>
            <person name="Zhang Z."/>
            <person name="Liu B."/>
            <person name="Lu W."/>
            <person name="Hui Y."/>
            <person name="Liang J."/>
            <person name="Zhou Z."/>
            <person name="Hou R."/>
            <person name="Li X."/>
            <person name="Liu Y."/>
            <person name="Li H."/>
            <person name="Ning X."/>
            <person name="Lin Y."/>
            <person name="Zhao L."/>
            <person name="Xing Q."/>
            <person name="Dou J."/>
            <person name="Li Y."/>
            <person name="Mao J."/>
            <person name="Guo H."/>
            <person name="Dou H."/>
            <person name="Li T."/>
            <person name="Mu C."/>
            <person name="Jiang W."/>
            <person name="Fu Q."/>
            <person name="Fu X."/>
            <person name="Miao Y."/>
            <person name="Liu J."/>
            <person name="Yu Q."/>
            <person name="Li R."/>
            <person name="Liao H."/>
            <person name="Li X."/>
            <person name="Kong Y."/>
            <person name="Jiang Z."/>
            <person name="Chourrout D."/>
            <person name="Li R."/>
            <person name="Bao Z."/>
        </authorList>
    </citation>
    <scope>NUCLEOTIDE SEQUENCE [LARGE SCALE GENOMIC DNA]</scope>
    <source>
        <strain evidence="12 13">PY_sf001</strain>
    </source>
</reference>
<feature type="compositionally biased region" description="Low complexity" evidence="9">
    <location>
        <begin position="256"/>
        <end position="275"/>
    </location>
</feature>
<dbReference type="PROSITE" id="PS50017">
    <property type="entry name" value="DEATH_DOMAIN"/>
    <property type="match status" value="1"/>
</dbReference>
<dbReference type="Proteomes" id="UP000242188">
    <property type="component" value="Unassembled WGS sequence"/>
</dbReference>
<dbReference type="EC" id="2.7.11.1" evidence="1"/>
<dbReference type="InterPro" id="IPR036388">
    <property type="entry name" value="WH-like_DNA-bd_sf"/>
</dbReference>
<dbReference type="Pfam" id="PF00531">
    <property type="entry name" value="Death"/>
    <property type="match status" value="1"/>
</dbReference>
<keyword evidence="3" id="KW-0677">Repeat</keyword>
<evidence type="ECO:0000259" key="11">
    <source>
        <dbReference type="PROSITE" id="PS51424"/>
    </source>
</evidence>
<dbReference type="InterPro" id="IPR027417">
    <property type="entry name" value="P-loop_NTPase"/>
</dbReference>
<comment type="caution">
    <text evidence="12">The sequence shown here is derived from an EMBL/GenBank/DDBJ whole genome shotgun (WGS) entry which is preliminary data.</text>
</comment>
<dbReference type="GO" id="GO:0016301">
    <property type="term" value="F:kinase activity"/>
    <property type="evidence" value="ECO:0007669"/>
    <property type="project" value="UniProtKB-KW"/>
</dbReference>
<proteinExistence type="predicted"/>
<organism evidence="12 13">
    <name type="scientific">Mizuhopecten yessoensis</name>
    <name type="common">Japanese scallop</name>
    <name type="synonym">Patinopecten yessoensis</name>
    <dbReference type="NCBI Taxonomy" id="6573"/>
    <lineage>
        <taxon>Eukaryota</taxon>
        <taxon>Metazoa</taxon>
        <taxon>Spiralia</taxon>
        <taxon>Lophotrochozoa</taxon>
        <taxon>Mollusca</taxon>
        <taxon>Bivalvia</taxon>
        <taxon>Autobranchia</taxon>
        <taxon>Pteriomorphia</taxon>
        <taxon>Pectinida</taxon>
        <taxon>Pectinoidea</taxon>
        <taxon>Pectinidae</taxon>
        <taxon>Mizuhopecten</taxon>
    </lineage>
</organism>
<evidence type="ECO:0000256" key="4">
    <source>
        <dbReference type="ARBA" id="ARBA00022741"/>
    </source>
</evidence>
<dbReference type="Gene3D" id="1.10.10.10">
    <property type="entry name" value="Winged helix-like DNA-binding domain superfamily/Winged helix DNA-binding domain"/>
    <property type="match status" value="1"/>
</dbReference>
<evidence type="ECO:0000256" key="3">
    <source>
        <dbReference type="ARBA" id="ARBA00022737"/>
    </source>
</evidence>
<dbReference type="GO" id="GO:0016592">
    <property type="term" value="C:mediator complex"/>
    <property type="evidence" value="ECO:0007669"/>
    <property type="project" value="TreeGrafter"/>
</dbReference>
<name>A0A210Q5Y7_MIZYE</name>
<evidence type="ECO:0000259" key="10">
    <source>
        <dbReference type="PROSITE" id="PS50017"/>
    </source>
</evidence>
<dbReference type="Gene3D" id="3.40.50.300">
    <property type="entry name" value="P-loop containing nucleotide triphosphate hydrolases"/>
    <property type="match status" value="1"/>
</dbReference>
<gene>
    <name evidence="12" type="ORF">KP79_PYT24136</name>
</gene>
<dbReference type="PANTHER" id="PTHR12433:SF11">
    <property type="entry name" value="MEDIATOR OF RNA POLYMERASE II TRANSCRIPTION SUBUNIT 25"/>
    <property type="match status" value="1"/>
</dbReference>
<comment type="catalytic activity">
    <reaction evidence="7">
        <text>L-threonyl-[protein] + ATP = O-phospho-L-threonyl-[protein] + ADP + H(+)</text>
        <dbReference type="Rhea" id="RHEA:46608"/>
        <dbReference type="Rhea" id="RHEA-COMP:11060"/>
        <dbReference type="Rhea" id="RHEA-COMP:11605"/>
        <dbReference type="ChEBI" id="CHEBI:15378"/>
        <dbReference type="ChEBI" id="CHEBI:30013"/>
        <dbReference type="ChEBI" id="CHEBI:30616"/>
        <dbReference type="ChEBI" id="CHEBI:61977"/>
        <dbReference type="ChEBI" id="CHEBI:456216"/>
        <dbReference type="EC" id="2.7.11.1"/>
    </reaction>
</comment>
<dbReference type="SMART" id="SM00005">
    <property type="entry name" value="DEATH"/>
    <property type="match status" value="1"/>
</dbReference>
<dbReference type="EMBL" id="NEDP02004870">
    <property type="protein sequence ID" value="OWF44162.1"/>
    <property type="molecule type" value="Genomic_DNA"/>
</dbReference>
<protein>
    <recommendedName>
        <fullName evidence="1">non-specific serine/threonine protein kinase</fullName>
        <ecNumber evidence="1">2.7.11.1</ecNumber>
    </recommendedName>
</protein>
<dbReference type="GO" id="GO:0005667">
    <property type="term" value="C:transcription regulator complex"/>
    <property type="evidence" value="ECO:0007669"/>
    <property type="project" value="TreeGrafter"/>
</dbReference>
<dbReference type="InterPro" id="IPR020859">
    <property type="entry name" value="ROC"/>
</dbReference>
<dbReference type="InterPro" id="IPR011029">
    <property type="entry name" value="DEATH-like_dom_sf"/>
</dbReference>
<sequence>MQQSQQQTQMPIQVSIPSASINPDQMSSQAITSVTDVPNTLSSMQPVSQSMVQQNSIPSSGKMPHPTDPTANIGLPAGAQAMTLPNPEPTVLRDRKIIWAGRLEWREKMKSTGPPPIQVSRLLQCQLSSGLTDPVINASNWPTDLIMQLIPQFLLNSSQLTPLFKKSRQVGFHFNSDNLEALCNLYKVMQTGFAGCVHFPSSSQCEVRVLLLLFSSKRKAFIGLIPNDQTAFVNEIRNAVYAHKVKQQKIQGAPGSQPVKQVTPQQQQQLLGPSQAKKSRPGDQGQSTGGNNLPAEILQMDPYSIQLYQKCLEEKEEADYSLRVIVIGQTEVGKTTLTRNLLRLPRIIPPESARSTDGVDIHYSFVNLHDNDWNTVGTDMQHAGQSLNARLIQSLKSTTSNERAEPKIDGESSDQTSLTSEDGSFSAGEFDNDTPVGDLVLETVKNLVMSQKVPSGDFDYTKLGELSVWDFAGQFVFYTTHHTFLTHRAVYLLVTRLDQNINDTVDNDQCFLDATGCKKMKIKDFVSYWMNSVHLYSGAAEHLPPVILVGTHLDKVEGDIEKKNKSYFEDIKKYLLETPTSCHLIDRDYTVSDPPDELELESLRQKIVELASQQTYWGEKIPAKWITLEKALMEKKIEGVNIMSYDNVVKLDENTGVPIDDEEKLDLFLRFQHAKGNMIYFSEGCLRNHIVLNPQWLIDAFKCIITARQFCIKNPSLVDHWEALNLSGKLYLGMVDAIFRREDRFCEHKGHILGLMERLHIISHHVGNTDDDKSDTSEKEFYFVPSLLKDNVTECKMETYVKGTNRTPYLCYVFKNNFLPTAVFHRLVAACLSKYSVAKQGKQFLIFCGCGIFDLNGGLTRLVVTFYDNIIQIGLFRFSREKCAPETSTCVLVRQFVTETLERVLGRYHMNLPFTLHLKCGKSPLLSHEGLLSVKAVQSGDQDVACHDHEKESHIISRRCLLQLWFPDQVSATDTNEEVDQCTSGNNFGQPGAIPNEKLRRISTKIGKEFKALACHLGLIEAEIDQIQSDHPHNTKEQIYQILVSWTQKSGPQATEQCLREAFRNSGINVEILSEPEISSPFL</sequence>
<evidence type="ECO:0000256" key="1">
    <source>
        <dbReference type="ARBA" id="ARBA00012513"/>
    </source>
</evidence>
<dbReference type="PANTHER" id="PTHR12433">
    <property type="entry name" value="MEDIATOR OF RNA POLYMERASE II TRANSCRIPTION SUBUNIT 25"/>
    <property type="match status" value="1"/>
</dbReference>
<feature type="region of interest" description="Disordered" evidence="9">
    <location>
        <begin position="397"/>
        <end position="429"/>
    </location>
</feature>
<accession>A0A210Q5Y7</accession>
<comment type="catalytic activity">
    <reaction evidence="8">
        <text>L-seryl-[protein] + ATP = O-phospho-L-seryl-[protein] + ADP + H(+)</text>
        <dbReference type="Rhea" id="RHEA:17989"/>
        <dbReference type="Rhea" id="RHEA-COMP:9863"/>
        <dbReference type="Rhea" id="RHEA-COMP:11604"/>
        <dbReference type="ChEBI" id="CHEBI:15378"/>
        <dbReference type="ChEBI" id="CHEBI:29999"/>
        <dbReference type="ChEBI" id="CHEBI:30616"/>
        <dbReference type="ChEBI" id="CHEBI:83421"/>
        <dbReference type="ChEBI" id="CHEBI:456216"/>
        <dbReference type="EC" id="2.7.11.1"/>
    </reaction>
</comment>
<dbReference type="GO" id="GO:0045944">
    <property type="term" value="P:positive regulation of transcription by RNA polymerase II"/>
    <property type="evidence" value="ECO:0007669"/>
    <property type="project" value="TreeGrafter"/>
</dbReference>
<evidence type="ECO:0000256" key="2">
    <source>
        <dbReference type="ARBA" id="ARBA00022679"/>
    </source>
</evidence>
<feature type="domain" description="Roc" evidence="11">
    <location>
        <begin position="315"/>
        <end position="614"/>
    </location>
</feature>
<evidence type="ECO:0000313" key="13">
    <source>
        <dbReference type="Proteomes" id="UP000242188"/>
    </source>
</evidence>
<feature type="region of interest" description="Disordered" evidence="9">
    <location>
        <begin position="252"/>
        <end position="295"/>
    </location>
</feature>
<dbReference type="GO" id="GO:0005524">
    <property type="term" value="F:ATP binding"/>
    <property type="evidence" value="ECO:0007669"/>
    <property type="project" value="UniProtKB-KW"/>
</dbReference>
<dbReference type="Pfam" id="PF16095">
    <property type="entry name" value="COR-A"/>
    <property type="match status" value="1"/>
</dbReference>
<evidence type="ECO:0000313" key="12">
    <source>
        <dbReference type="EMBL" id="OWF44162.1"/>
    </source>
</evidence>
<dbReference type="InterPro" id="IPR000488">
    <property type="entry name" value="Death_dom"/>
</dbReference>
<dbReference type="CDD" id="cd01670">
    <property type="entry name" value="Death"/>
    <property type="match status" value="1"/>
</dbReference>
<evidence type="ECO:0000256" key="9">
    <source>
        <dbReference type="SAM" id="MobiDB-lite"/>
    </source>
</evidence>
<keyword evidence="6" id="KW-0067">ATP-binding</keyword>
<evidence type="ECO:0000256" key="6">
    <source>
        <dbReference type="ARBA" id="ARBA00022840"/>
    </source>
</evidence>
<evidence type="ECO:0000256" key="7">
    <source>
        <dbReference type="ARBA" id="ARBA00047899"/>
    </source>
</evidence>
<dbReference type="Pfam" id="PF11232">
    <property type="entry name" value="Med25"/>
    <property type="match status" value="1"/>
</dbReference>
<dbReference type="Gene3D" id="2.40.290.30">
    <property type="entry name" value="Mediator complex subunit 25, ACID domain"/>
    <property type="match status" value="1"/>
</dbReference>
<dbReference type="InterPro" id="IPR038196">
    <property type="entry name" value="Med25_PTOV_sf"/>
</dbReference>
<evidence type="ECO:0000256" key="5">
    <source>
        <dbReference type="ARBA" id="ARBA00022777"/>
    </source>
</evidence>
<dbReference type="PROSITE" id="PS51424">
    <property type="entry name" value="ROC"/>
    <property type="match status" value="1"/>
</dbReference>
<dbReference type="GO" id="GO:0007165">
    <property type="term" value="P:signal transduction"/>
    <property type="evidence" value="ECO:0007669"/>
    <property type="project" value="InterPro"/>
</dbReference>
<dbReference type="SUPFAM" id="SSF47986">
    <property type="entry name" value="DEATH domain"/>
    <property type="match status" value="1"/>
</dbReference>